<organism evidence="7 8">
    <name type="scientific">Tribonema minus</name>
    <dbReference type="NCBI Taxonomy" id="303371"/>
    <lineage>
        <taxon>Eukaryota</taxon>
        <taxon>Sar</taxon>
        <taxon>Stramenopiles</taxon>
        <taxon>Ochrophyta</taxon>
        <taxon>PX clade</taxon>
        <taxon>Xanthophyceae</taxon>
        <taxon>Tribonematales</taxon>
        <taxon>Tribonemataceae</taxon>
        <taxon>Tribonema</taxon>
    </lineage>
</organism>
<evidence type="ECO:0000313" key="8">
    <source>
        <dbReference type="Proteomes" id="UP000664859"/>
    </source>
</evidence>
<feature type="domain" description="Rubicon Homology" evidence="6">
    <location>
        <begin position="1123"/>
        <end position="1358"/>
    </location>
</feature>
<feature type="region of interest" description="Disordered" evidence="5">
    <location>
        <begin position="820"/>
        <end position="848"/>
    </location>
</feature>
<evidence type="ECO:0000256" key="4">
    <source>
        <dbReference type="ARBA" id="ARBA00022833"/>
    </source>
</evidence>
<sequence length="1377" mass="142498">MVDVGLLDELEAKLHTHLLSLRDSFERASKAAEEELQIGDLSRILSNNFTDVSTPDDIGACSECGDDPERTAAGAASPADQSIDALQTAVDALLSWCDTAAVCAPGYTLLSGIRPVDDLCDALEVALLSGFAGTAKGSPSGIMKQQQEFFFDTLHALLACTAVDDNDAMNPALLYAVTSRGRCRAWARGLLNMTPDAAAATIQRARSVAITNTSLPTPSAPQGTTAAAAARAAAGGAVLSTITTASEHRMGGLPAHGVSAINADEDVTQRQRQQRSKTYLPHPGASHPQQSPELERANAAAKAIDGSSGTSTTPGASLVSQLPRWMGMDPAPSVRIISALHALSTGLTARSLSLCVCGDAPAFDTMSFPLQAATGFGRERQGVVEVKGAGAGNGRYSWLNGGGIGVQAVDTSSRSASQASQITAPSDTQQSTAANFAPAVVVSKSDLSTGADFVGAGACLPVATTSTPHMVGAAEQSRARGQLRPRRRSAAHYAIPSPACRSPAAICGSANIKAAPSNVSATTNCKQRDQLQALHMAAEQREQEFMASKWELMEGQDGGLTTLVSSMRKSFAAKLAQVVSAALHQLQVAQEESQSLAARSDCDILAALTDTRQVQPEASFPDEQSSPSRLEELVLQCMQGIEADGLAPHLDAEEATAMAGSPCSDYEAVEEGQGLGEPALLLPIALEVLEGEVAAPNAPSKDEAHLKYTVRATYQQNGQTSATTTSPRTLLPHDAWRSTAASSEEATMTQQHTAALSSGPSLKAMSADPERRALWRRASDAAAARLVAVTCSVTAGLAAELQRALSAALHVHTPADECSNAAGADGTELDGRHGLGSASPDHRGDDCGKSCDAASDDGGVGVGTGLYRPQPSLLAMAAAGAAATAAAKPVTVSEPTAPAVTAALEAADACSTTAVDSVNSGSGVDDADPEASTDALLLPRDSTSEEGGVGGCEAGALLPTFPGAELAAQEEAAVRAHLDRLTPRFREKALVRDSTLTLRDHLAALLSATRRLVAGGHDIAPMAAAAIGPAAAAFQHFFCGTGRTDAGGRTLVVGLGLERDSGIADTTVDDSAAADDSRLQRQGWACAGCGAALEADAAGGPLSLLRPRTHRFCRLSRAVLCRRLCHALDAKRALPRLALDAWDLEPQHVCDSAARLLDATQRIPLLTLPTSITTTANNRESCATNKPTAAPSTAVPSSDQPAGVHSLSTGAMRDVAARLRRLRLRLHALRALCTSPSRARCPAAAAIFKAHLGRRKHLAVDLDLYSLSDLALAKSGALDVMLREAAAALAVHATQSCAACLARNVPCSVCRGNMGSGAAPVLLSEWKCTSNYIQLKTCCLMMRCSDCGTFKFPQPKRNATAKPIASVYVTLPLSVTT</sequence>
<evidence type="ECO:0000256" key="2">
    <source>
        <dbReference type="ARBA" id="ARBA00022737"/>
    </source>
</evidence>
<dbReference type="InterPro" id="IPR025258">
    <property type="entry name" value="RH_dom"/>
</dbReference>
<reference evidence="7" key="1">
    <citation type="submission" date="2021-02" db="EMBL/GenBank/DDBJ databases">
        <title>First Annotated Genome of the Yellow-green Alga Tribonema minus.</title>
        <authorList>
            <person name="Mahan K.M."/>
        </authorList>
    </citation>
    <scope>NUCLEOTIDE SEQUENCE</scope>
    <source>
        <strain evidence="7">UTEX B ZZ1240</strain>
    </source>
</reference>
<name>A0A836CLT2_9STRA</name>
<accession>A0A836CLT2</accession>
<dbReference type="SMART" id="SM01175">
    <property type="entry name" value="DUF4206"/>
    <property type="match status" value="1"/>
</dbReference>
<comment type="caution">
    <text evidence="7">The sequence shown here is derived from an EMBL/GenBank/DDBJ whole genome shotgun (WGS) entry which is preliminary data.</text>
</comment>
<evidence type="ECO:0000256" key="5">
    <source>
        <dbReference type="SAM" id="MobiDB-lite"/>
    </source>
</evidence>
<feature type="region of interest" description="Disordered" evidence="5">
    <location>
        <begin position="1177"/>
        <end position="1206"/>
    </location>
</feature>
<evidence type="ECO:0000313" key="7">
    <source>
        <dbReference type="EMBL" id="KAG5188066.1"/>
    </source>
</evidence>
<keyword evidence="1" id="KW-0479">Metal-binding</keyword>
<feature type="region of interest" description="Disordered" evidence="5">
    <location>
        <begin position="266"/>
        <end position="318"/>
    </location>
</feature>
<feature type="region of interest" description="Disordered" evidence="5">
    <location>
        <begin position="738"/>
        <end position="764"/>
    </location>
</feature>
<feature type="compositionally biased region" description="Polar residues" evidence="5">
    <location>
        <begin position="1177"/>
        <end position="1200"/>
    </location>
</feature>
<keyword evidence="2" id="KW-0677">Repeat</keyword>
<keyword evidence="4" id="KW-0862">Zinc</keyword>
<evidence type="ECO:0000259" key="6">
    <source>
        <dbReference type="SMART" id="SM01175"/>
    </source>
</evidence>
<gene>
    <name evidence="7" type="ORF">JKP88DRAFT_253723</name>
</gene>
<keyword evidence="8" id="KW-1185">Reference proteome</keyword>
<dbReference type="Proteomes" id="UP000664859">
    <property type="component" value="Unassembled WGS sequence"/>
</dbReference>
<feature type="compositionally biased region" description="Polar residues" evidence="5">
    <location>
        <begin position="739"/>
        <end position="760"/>
    </location>
</feature>
<protein>
    <recommendedName>
        <fullName evidence="6">Rubicon Homology domain-containing protein</fullName>
    </recommendedName>
</protein>
<evidence type="ECO:0000256" key="1">
    <source>
        <dbReference type="ARBA" id="ARBA00022723"/>
    </source>
</evidence>
<keyword evidence="3" id="KW-0863">Zinc-finger</keyword>
<evidence type="ECO:0000256" key="3">
    <source>
        <dbReference type="ARBA" id="ARBA00022771"/>
    </source>
</evidence>
<dbReference type="InterPro" id="IPR051366">
    <property type="entry name" value="DEF8"/>
</dbReference>
<feature type="compositionally biased region" description="Low complexity" evidence="5">
    <location>
        <begin position="306"/>
        <end position="315"/>
    </location>
</feature>
<proteinExistence type="predicted"/>
<dbReference type="PANTHER" id="PTHR12326:SF3">
    <property type="entry name" value="DIFFERENTIALLY EXPRESSED IN FDCP 8 HOMOLOG"/>
    <property type="match status" value="1"/>
</dbReference>
<dbReference type="GO" id="GO:0008270">
    <property type="term" value="F:zinc ion binding"/>
    <property type="evidence" value="ECO:0007669"/>
    <property type="project" value="UniProtKB-KW"/>
</dbReference>
<dbReference type="Pfam" id="PF13901">
    <property type="entry name" value="RH_dom"/>
    <property type="match status" value="1"/>
</dbReference>
<dbReference type="PANTHER" id="PTHR12326">
    <property type="entry name" value="PLECKSTRIN HOMOLOGY DOMAIN CONTAINING PROTEIN"/>
    <property type="match status" value="1"/>
</dbReference>
<dbReference type="EMBL" id="JAFCMP010000078">
    <property type="protein sequence ID" value="KAG5188066.1"/>
    <property type="molecule type" value="Genomic_DNA"/>
</dbReference>